<organism evidence="1 2">
    <name type="scientific">Celerinatantimonas diazotrophica</name>
    <dbReference type="NCBI Taxonomy" id="412034"/>
    <lineage>
        <taxon>Bacteria</taxon>
        <taxon>Pseudomonadati</taxon>
        <taxon>Pseudomonadota</taxon>
        <taxon>Gammaproteobacteria</taxon>
        <taxon>Celerinatantimonadaceae</taxon>
        <taxon>Celerinatantimonas</taxon>
    </lineage>
</organism>
<evidence type="ECO:0000313" key="2">
    <source>
        <dbReference type="Proteomes" id="UP000295565"/>
    </source>
</evidence>
<name>A0A4R1KIG4_9GAMM</name>
<accession>A0A4R1KIG4</accession>
<dbReference type="EMBL" id="SMGD01000001">
    <property type="protein sequence ID" value="TCK64030.1"/>
    <property type="molecule type" value="Genomic_DNA"/>
</dbReference>
<dbReference type="RefSeq" id="WP_131911022.1">
    <property type="nucleotide sequence ID" value="NZ_OU594967.1"/>
</dbReference>
<reference evidence="1 2" key="1">
    <citation type="submission" date="2019-03" db="EMBL/GenBank/DDBJ databases">
        <title>Genomic Encyclopedia of Type Strains, Phase IV (KMG-IV): sequencing the most valuable type-strain genomes for metagenomic binning, comparative biology and taxonomic classification.</title>
        <authorList>
            <person name="Goeker M."/>
        </authorList>
    </citation>
    <scope>NUCLEOTIDE SEQUENCE [LARGE SCALE GENOMIC DNA]</scope>
    <source>
        <strain evidence="1 2">DSM 18577</strain>
    </source>
</reference>
<dbReference type="AlphaFoldDB" id="A0A4R1KIG4"/>
<dbReference type="Proteomes" id="UP000295565">
    <property type="component" value="Unassembled WGS sequence"/>
</dbReference>
<dbReference type="SUPFAM" id="SSF89360">
    <property type="entry name" value="HesB-like domain"/>
    <property type="match status" value="1"/>
</dbReference>
<proteinExistence type="predicted"/>
<comment type="caution">
    <text evidence="1">The sequence shown here is derived from an EMBL/GenBank/DDBJ whole genome shotgun (WGS) entry which is preliminary data.</text>
</comment>
<protein>
    <recommendedName>
        <fullName evidence="3">Fe-S cluster assembly iron-binding protein IscA</fullName>
    </recommendedName>
</protein>
<gene>
    <name evidence="1" type="ORF">EV690_0156</name>
</gene>
<evidence type="ECO:0008006" key="3">
    <source>
        <dbReference type="Google" id="ProtNLM"/>
    </source>
</evidence>
<sequence length="113" mass="12749">MIVATEHAKSYLLRLAQDYPERGLRFYGVGNRCQGISVKAKLRTHCELDDRQENLDGLTIWISADLLKQVVSIQLDIEFAANEPALVIKPKLAECACSSPECNWRQMDTAINQ</sequence>
<dbReference type="Gene3D" id="2.60.300.12">
    <property type="entry name" value="HesB-like domain"/>
    <property type="match status" value="1"/>
</dbReference>
<dbReference type="InterPro" id="IPR035903">
    <property type="entry name" value="HesB-like_dom_sf"/>
</dbReference>
<keyword evidence="2" id="KW-1185">Reference proteome</keyword>
<evidence type="ECO:0000313" key="1">
    <source>
        <dbReference type="EMBL" id="TCK64030.1"/>
    </source>
</evidence>